<dbReference type="EMBL" id="BRXZ01000918">
    <property type="protein sequence ID" value="GMH57431.1"/>
    <property type="molecule type" value="Genomic_DNA"/>
</dbReference>
<dbReference type="PANTHER" id="PTHR43194:SF2">
    <property type="entry name" value="PEROXISOMAL MEMBRANE PROTEIN LPX1"/>
    <property type="match status" value="1"/>
</dbReference>
<protein>
    <recommendedName>
        <fullName evidence="1">Serine aminopeptidase S33 domain-containing protein</fullName>
    </recommendedName>
</protein>
<sequence>MAGFVPDFSGMKIHEMSSHEIREGRRIRIKQYNSFAESAAASTAESVNRRGSLTNFFSPLKGSILFVHGSCATLNQFERLIHAMAPFLIKQGFACESFDQYGCGASEKKKQYDYYSEAELQDDLQAMYQKTKHKKVNYIVGHSYGCSQTIKLVNSLSPAEKKSLTGIILIGGTLPGRDGGHPVMKLPSFMLTWIQPWLSKMFRENAYHSDCDPELVAEAEARSNSNPMYMCKYFYEQTKWVTVEEVSQVDVKALVIHGEQDKILPVDSGRSLAAALRTPLKIIPGTSHQCMEEKPDEVAKEIIAFMSS</sequence>
<dbReference type="SUPFAM" id="SSF53474">
    <property type="entry name" value="alpha/beta-Hydrolases"/>
    <property type="match status" value="1"/>
</dbReference>
<evidence type="ECO:0000259" key="1">
    <source>
        <dbReference type="Pfam" id="PF12146"/>
    </source>
</evidence>
<name>A0A9W6ZST7_9STRA</name>
<feature type="domain" description="Serine aminopeptidase S33" evidence="1">
    <location>
        <begin position="60"/>
        <end position="294"/>
    </location>
</feature>
<dbReference type="InterPro" id="IPR000073">
    <property type="entry name" value="AB_hydrolase_1"/>
</dbReference>
<dbReference type="Pfam" id="PF12146">
    <property type="entry name" value="Hydrolase_4"/>
    <property type="match status" value="1"/>
</dbReference>
<evidence type="ECO:0000313" key="3">
    <source>
        <dbReference type="Proteomes" id="UP001165082"/>
    </source>
</evidence>
<dbReference type="InterPro" id="IPR050228">
    <property type="entry name" value="Carboxylesterase_BioH"/>
</dbReference>
<dbReference type="InterPro" id="IPR029058">
    <property type="entry name" value="AB_hydrolase_fold"/>
</dbReference>
<gene>
    <name evidence="2" type="ORF">TrRE_jg3342</name>
</gene>
<comment type="caution">
    <text evidence="2">The sequence shown here is derived from an EMBL/GenBank/DDBJ whole genome shotgun (WGS) entry which is preliminary data.</text>
</comment>
<dbReference type="PRINTS" id="PR00111">
    <property type="entry name" value="ABHYDROLASE"/>
</dbReference>
<accession>A0A9W6ZST7</accession>
<evidence type="ECO:0000313" key="2">
    <source>
        <dbReference type="EMBL" id="GMH57431.1"/>
    </source>
</evidence>
<dbReference type="AlphaFoldDB" id="A0A9W6ZST7"/>
<dbReference type="OrthoDB" id="428974at2759"/>
<dbReference type="Proteomes" id="UP001165082">
    <property type="component" value="Unassembled WGS sequence"/>
</dbReference>
<proteinExistence type="predicted"/>
<dbReference type="InterPro" id="IPR022742">
    <property type="entry name" value="Hydrolase_4"/>
</dbReference>
<dbReference type="PANTHER" id="PTHR43194">
    <property type="entry name" value="HYDROLASE ALPHA/BETA FOLD FAMILY"/>
    <property type="match status" value="1"/>
</dbReference>
<dbReference type="Gene3D" id="3.40.50.1820">
    <property type="entry name" value="alpha/beta hydrolase"/>
    <property type="match status" value="1"/>
</dbReference>
<reference evidence="2" key="1">
    <citation type="submission" date="2022-07" db="EMBL/GenBank/DDBJ databases">
        <title>Genome analysis of Parmales, a sister group of diatoms, reveals the evolutionary specialization of diatoms from phago-mixotrophs to photoautotrophs.</title>
        <authorList>
            <person name="Ban H."/>
            <person name="Sato S."/>
            <person name="Yoshikawa S."/>
            <person name="Kazumasa Y."/>
            <person name="Nakamura Y."/>
            <person name="Ichinomiya M."/>
            <person name="Saitoh K."/>
            <person name="Sato N."/>
            <person name="Blanc-Mathieu R."/>
            <person name="Endo H."/>
            <person name="Kuwata A."/>
            <person name="Ogata H."/>
        </authorList>
    </citation>
    <scope>NUCLEOTIDE SEQUENCE</scope>
</reference>
<keyword evidence="3" id="KW-1185">Reference proteome</keyword>
<organism evidence="2 3">
    <name type="scientific">Triparma retinervis</name>
    <dbReference type="NCBI Taxonomy" id="2557542"/>
    <lineage>
        <taxon>Eukaryota</taxon>
        <taxon>Sar</taxon>
        <taxon>Stramenopiles</taxon>
        <taxon>Ochrophyta</taxon>
        <taxon>Bolidophyceae</taxon>
        <taxon>Parmales</taxon>
        <taxon>Triparmaceae</taxon>
        <taxon>Triparma</taxon>
    </lineage>
</organism>